<name>A0A9P7UQ15_9AGAR</name>
<dbReference type="EMBL" id="CM032187">
    <property type="protein sequence ID" value="KAG7089853.1"/>
    <property type="molecule type" value="Genomic_DNA"/>
</dbReference>
<dbReference type="RefSeq" id="XP_043006323.1">
    <property type="nucleotide sequence ID" value="XM_043156536.1"/>
</dbReference>
<dbReference type="AlphaFoldDB" id="A0A9P7UQ15"/>
<organism evidence="2 3">
    <name type="scientific">Marasmius oreades</name>
    <name type="common">fairy-ring Marasmius</name>
    <dbReference type="NCBI Taxonomy" id="181124"/>
    <lineage>
        <taxon>Eukaryota</taxon>
        <taxon>Fungi</taxon>
        <taxon>Dikarya</taxon>
        <taxon>Basidiomycota</taxon>
        <taxon>Agaricomycotina</taxon>
        <taxon>Agaricomycetes</taxon>
        <taxon>Agaricomycetidae</taxon>
        <taxon>Agaricales</taxon>
        <taxon>Marasmiineae</taxon>
        <taxon>Marasmiaceae</taxon>
        <taxon>Marasmius</taxon>
    </lineage>
</organism>
<reference evidence="2" key="1">
    <citation type="journal article" date="2021" name="Genome Biol. Evol.">
        <title>The assembled and annotated genome of the fairy-ring fungus Marasmius oreades.</title>
        <authorList>
            <person name="Hiltunen M."/>
            <person name="Ament-Velasquez S.L."/>
            <person name="Johannesson H."/>
        </authorList>
    </citation>
    <scope>NUCLEOTIDE SEQUENCE</scope>
    <source>
        <strain evidence="2">03SP1</strain>
    </source>
</reference>
<gene>
    <name evidence="2" type="ORF">E1B28_011497</name>
</gene>
<evidence type="ECO:0000256" key="1">
    <source>
        <dbReference type="SAM" id="SignalP"/>
    </source>
</evidence>
<sequence length="287" mass="30066">MKVSLFVALAALLPFALAAPAQTEEMVMTPGGLRPKSSVIQIPEGGSISLTDTEVHLLDASKRVIHVSPRSDAKAVPPDTDATLPEQSGWISWAQWHRTTSPIQNFVTTWVVPPNPATNHGQTIFLFNGLEPDTGSAILQPVLQWGPSAAGGGASWQIATWYVGATTFFTTLQSVSVGQSLQGIIQRSAQNADGTFNYVSSFAGSSGVALSNSPELTWAFETLEAYGVTTASDYPTGCTAFSGISMSTVNGATAPVSWSTINDDADGVHTTINVNGGSNGKVTTCYP</sequence>
<dbReference type="Proteomes" id="UP001049176">
    <property type="component" value="Chromosome 7"/>
</dbReference>
<dbReference type="GeneID" id="66080572"/>
<feature type="chain" id="PRO_5040482467" evidence="1">
    <location>
        <begin position="19"/>
        <end position="287"/>
    </location>
</feature>
<proteinExistence type="predicted"/>
<accession>A0A9P7UQ15</accession>
<comment type="caution">
    <text evidence="2">The sequence shown here is derived from an EMBL/GenBank/DDBJ whole genome shotgun (WGS) entry which is preliminary data.</text>
</comment>
<evidence type="ECO:0000313" key="2">
    <source>
        <dbReference type="EMBL" id="KAG7089853.1"/>
    </source>
</evidence>
<feature type="signal peptide" evidence="1">
    <location>
        <begin position="1"/>
        <end position="18"/>
    </location>
</feature>
<dbReference type="OrthoDB" id="3256306at2759"/>
<evidence type="ECO:0000313" key="3">
    <source>
        <dbReference type="Proteomes" id="UP001049176"/>
    </source>
</evidence>
<keyword evidence="1" id="KW-0732">Signal</keyword>
<protein>
    <submittedName>
        <fullName evidence="2">Uncharacterized protein</fullName>
    </submittedName>
</protein>
<keyword evidence="3" id="KW-1185">Reference proteome</keyword>
<dbReference type="KEGG" id="more:E1B28_011497"/>